<feature type="region of interest" description="Disordered" evidence="1">
    <location>
        <begin position="29"/>
        <end position="49"/>
    </location>
</feature>
<evidence type="ECO:0000256" key="1">
    <source>
        <dbReference type="SAM" id="MobiDB-lite"/>
    </source>
</evidence>
<organism evidence="2 4">
    <name type="scientific">Roseovarius tolerans</name>
    <dbReference type="NCBI Taxonomy" id="74031"/>
    <lineage>
        <taxon>Bacteria</taxon>
        <taxon>Pseudomonadati</taxon>
        <taxon>Pseudomonadota</taxon>
        <taxon>Alphaproteobacteria</taxon>
        <taxon>Rhodobacterales</taxon>
        <taxon>Roseobacteraceae</taxon>
        <taxon>Roseovarius</taxon>
    </lineage>
</organism>
<sequence length="49" mass="5456">MNANQMINMVIRIVMRRFLSRGVNAGMDAVGKRMGGGAKRPPRDSDHRS</sequence>
<dbReference type="EMBL" id="FOBO01000001">
    <property type="protein sequence ID" value="SEL92511.1"/>
    <property type="molecule type" value="Genomic_DNA"/>
</dbReference>
<dbReference type="STRING" id="74031.SAMN04488077_10144"/>
<reference evidence="4" key="1">
    <citation type="submission" date="2015-07" db="EMBL/GenBank/DDBJ databases">
        <title>Draft Genome Sequence of Roseovarius tolerans EL-164, a producer of N-Acylated Alanine Methyl Esters (NAMEs).</title>
        <authorList>
            <person name="Voget S."/>
            <person name="Bruns H."/>
            <person name="Wagner-Doebler I."/>
            <person name="Schulz S."/>
            <person name="Daniel R."/>
        </authorList>
    </citation>
    <scope>NUCLEOTIDE SEQUENCE [LARGE SCALE GENOMIC DNA]</scope>
    <source>
        <strain evidence="4">EL-164</strain>
    </source>
</reference>
<evidence type="ECO:0000313" key="5">
    <source>
        <dbReference type="Proteomes" id="UP000182160"/>
    </source>
</evidence>
<dbReference type="RefSeq" id="WP_160316373.1">
    <property type="nucleotide sequence ID" value="NZ_CP118494.1"/>
</dbReference>
<evidence type="ECO:0000313" key="3">
    <source>
        <dbReference type="EMBL" id="SEL92511.1"/>
    </source>
</evidence>
<name>A0A0L6CT59_9RHOB</name>
<keyword evidence="4" id="KW-1185">Reference proteome</keyword>
<gene>
    <name evidence="2" type="ORF">ROTO_25680</name>
    <name evidence="3" type="ORF">SAMN04488077_10144</name>
</gene>
<dbReference type="AlphaFoldDB" id="A0A0L6CT59"/>
<evidence type="ECO:0000313" key="4">
    <source>
        <dbReference type="Proteomes" id="UP000037046"/>
    </source>
</evidence>
<evidence type="ECO:0000313" key="2">
    <source>
        <dbReference type="EMBL" id="KNX40880.1"/>
    </source>
</evidence>
<reference evidence="3 5" key="3">
    <citation type="submission" date="2016-10" db="EMBL/GenBank/DDBJ databases">
        <authorList>
            <person name="de Groot N.N."/>
        </authorList>
    </citation>
    <scope>NUCLEOTIDE SEQUENCE [LARGE SCALE GENOMIC DNA]</scope>
    <source>
        <strain evidence="3 5">DSM 11457</strain>
    </source>
</reference>
<proteinExistence type="predicted"/>
<dbReference type="Proteomes" id="UP000037046">
    <property type="component" value="Unassembled WGS sequence"/>
</dbReference>
<accession>A0A0L6CT59</accession>
<dbReference type="EMBL" id="LGVV01000037">
    <property type="protein sequence ID" value="KNX40880.1"/>
    <property type="molecule type" value="Genomic_DNA"/>
</dbReference>
<protein>
    <submittedName>
        <fullName evidence="2">Uncharacterized protein</fullName>
    </submittedName>
</protein>
<dbReference type="OrthoDB" id="7876991at2"/>
<reference evidence="2" key="2">
    <citation type="submission" date="2015-07" db="EMBL/GenBank/DDBJ databases">
        <title>MeaNS - Measles Nucleotide Surveillance Program.</title>
        <authorList>
            <person name="Tran T."/>
            <person name="Druce J."/>
        </authorList>
    </citation>
    <scope>NUCLEOTIDE SEQUENCE</scope>
    <source>
        <strain evidence="2">EL-164</strain>
    </source>
</reference>
<dbReference type="Proteomes" id="UP000182160">
    <property type="component" value="Unassembled WGS sequence"/>
</dbReference>